<accession>A0ABQ9ZGM4</accession>
<dbReference type="EMBL" id="JAOYFB010000003">
    <property type="protein sequence ID" value="KAK4012081.1"/>
    <property type="molecule type" value="Genomic_DNA"/>
</dbReference>
<proteinExistence type="predicted"/>
<evidence type="ECO:0000313" key="2">
    <source>
        <dbReference type="Proteomes" id="UP001234178"/>
    </source>
</evidence>
<protein>
    <submittedName>
        <fullName evidence="1">Uncharacterized protein</fullName>
    </submittedName>
</protein>
<evidence type="ECO:0000313" key="1">
    <source>
        <dbReference type="EMBL" id="KAK4012081.1"/>
    </source>
</evidence>
<sequence>MVAQPPASSTRGRSLALTPTNQVKKLCRSVRAAAWGSCHGALAVATSIIPAKKNVDERFQTKGKGDNRNKKKKTAFLWQGEVVCRCTAPRRRPIDRKTRAKQV</sequence>
<organism evidence="1 2">
    <name type="scientific">Daphnia magna</name>
    <dbReference type="NCBI Taxonomy" id="35525"/>
    <lineage>
        <taxon>Eukaryota</taxon>
        <taxon>Metazoa</taxon>
        <taxon>Ecdysozoa</taxon>
        <taxon>Arthropoda</taxon>
        <taxon>Crustacea</taxon>
        <taxon>Branchiopoda</taxon>
        <taxon>Diplostraca</taxon>
        <taxon>Cladocera</taxon>
        <taxon>Anomopoda</taxon>
        <taxon>Daphniidae</taxon>
        <taxon>Daphnia</taxon>
    </lineage>
</organism>
<name>A0ABQ9ZGM4_9CRUS</name>
<dbReference type="Proteomes" id="UP001234178">
    <property type="component" value="Unassembled WGS sequence"/>
</dbReference>
<comment type="caution">
    <text evidence="1">The sequence shown here is derived from an EMBL/GenBank/DDBJ whole genome shotgun (WGS) entry which is preliminary data.</text>
</comment>
<keyword evidence="2" id="KW-1185">Reference proteome</keyword>
<reference evidence="1 2" key="1">
    <citation type="journal article" date="2023" name="Nucleic Acids Res.">
        <title>The hologenome of Daphnia magna reveals possible DNA methylation and microbiome-mediated evolution of the host genome.</title>
        <authorList>
            <person name="Chaturvedi A."/>
            <person name="Li X."/>
            <person name="Dhandapani V."/>
            <person name="Marshall H."/>
            <person name="Kissane S."/>
            <person name="Cuenca-Cambronero M."/>
            <person name="Asole G."/>
            <person name="Calvet F."/>
            <person name="Ruiz-Romero M."/>
            <person name="Marangio P."/>
            <person name="Guigo R."/>
            <person name="Rago D."/>
            <person name="Mirbahai L."/>
            <person name="Eastwood N."/>
            <person name="Colbourne J.K."/>
            <person name="Zhou J."/>
            <person name="Mallon E."/>
            <person name="Orsini L."/>
        </authorList>
    </citation>
    <scope>NUCLEOTIDE SEQUENCE [LARGE SCALE GENOMIC DNA]</scope>
    <source>
        <strain evidence="1">LRV0_1</strain>
    </source>
</reference>
<gene>
    <name evidence="1" type="ORF">OUZ56_021181</name>
</gene>